<dbReference type="InterPro" id="IPR010742">
    <property type="entry name" value="RCAF1"/>
</dbReference>
<feature type="transmembrane region" description="Helical" evidence="7">
    <location>
        <begin position="88"/>
        <end position="107"/>
    </location>
</feature>
<accession>A0A976XK21</accession>
<dbReference type="GO" id="GO:0097250">
    <property type="term" value="P:mitochondrial respirasome assembly"/>
    <property type="evidence" value="ECO:0007669"/>
    <property type="project" value="InterPro"/>
</dbReference>
<keyword evidence="6 7" id="KW-0472">Membrane</keyword>
<keyword evidence="4" id="KW-0256">Endoplasmic reticulum</keyword>
<evidence type="ECO:0000256" key="5">
    <source>
        <dbReference type="ARBA" id="ARBA00022989"/>
    </source>
</evidence>
<sequence length="110" mass="12780">MVNPSQHIKIDHFFKKGHPKRDLSIKIFYIKSSLALILGLLLGIFKVNGAIGFMLFFSVQYMIGRIYCSQFNVPDYMLDKFEIFTEHIFPSFGLFLVLWTVAYTLSYPSD</sequence>
<dbReference type="GO" id="GO:0005739">
    <property type="term" value="C:mitochondrion"/>
    <property type="evidence" value="ECO:0007669"/>
    <property type="project" value="GOC"/>
</dbReference>
<evidence type="ECO:0000256" key="1">
    <source>
        <dbReference type="ARBA" id="ARBA00004477"/>
    </source>
</evidence>
<keyword evidence="3 7" id="KW-0812">Transmembrane</keyword>
<dbReference type="Pfam" id="PF07019">
    <property type="entry name" value="EMC6"/>
    <property type="match status" value="1"/>
</dbReference>
<evidence type="ECO:0000256" key="4">
    <source>
        <dbReference type="ARBA" id="ARBA00022824"/>
    </source>
</evidence>
<evidence type="ECO:0000256" key="7">
    <source>
        <dbReference type="SAM" id="Phobius"/>
    </source>
</evidence>
<evidence type="ECO:0000256" key="2">
    <source>
        <dbReference type="ARBA" id="ARBA00009436"/>
    </source>
</evidence>
<dbReference type="PANTHER" id="PTHR12906">
    <property type="entry name" value="PROTEIN C20ORF24 RAB5-INTERACTING PROTEIN"/>
    <property type="match status" value="1"/>
</dbReference>
<dbReference type="AlphaFoldDB" id="A0A976XK21"/>
<evidence type="ECO:0000256" key="6">
    <source>
        <dbReference type="ARBA" id="ARBA00023136"/>
    </source>
</evidence>
<protein>
    <recommendedName>
        <fullName evidence="10">ER membrane protein complex subunit 6</fullName>
    </recommendedName>
</protein>
<dbReference type="GO" id="GO:0005789">
    <property type="term" value="C:endoplasmic reticulum membrane"/>
    <property type="evidence" value="ECO:0007669"/>
    <property type="project" value="UniProtKB-SubCell"/>
</dbReference>
<dbReference type="Proteomes" id="UP000244811">
    <property type="component" value="Chromosome 4"/>
</dbReference>
<evidence type="ECO:0000256" key="3">
    <source>
        <dbReference type="ARBA" id="ARBA00022692"/>
    </source>
</evidence>
<evidence type="ECO:0008006" key="10">
    <source>
        <dbReference type="Google" id="ProtNLM"/>
    </source>
</evidence>
<dbReference type="PANTHER" id="PTHR12906:SF0">
    <property type="entry name" value="GEL COMPLEX SUBUNIT OPTI"/>
    <property type="match status" value="1"/>
</dbReference>
<organism evidence="8 9">
    <name type="scientific">Theileria orientalis</name>
    <dbReference type="NCBI Taxonomy" id="68886"/>
    <lineage>
        <taxon>Eukaryota</taxon>
        <taxon>Sar</taxon>
        <taxon>Alveolata</taxon>
        <taxon>Apicomplexa</taxon>
        <taxon>Aconoidasida</taxon>
        <taxon>Piroplasmida</taxon>
        <taxon>Theileriidae</taxon>
        <taxon>Theileria</taxon>
    </lineage>
</organism>
<name>A0A976XK21_THEOR</name>
<keyword evidence="5 7" id="KW-1133">Transmembrane helix</keyword>
<proteinExistence type="inferred from homology"/>
<comment type="similarity">
    <text evidence="2">Belongs to the EMC6 family.</text>
</comment>
<reference evidence="8" key="1">
    <citation type="submission" date="2022-07" db="EMBL/GenBank/DDBJ databases">
        <title>Evaluation of T. orientalis genome assembly methods using nanopore sequencing and analysis of variation between genomes.</title>
        <authorList>
            <person name="Yam J."/>
            <person name="Micallef M.L."/>
            <person name="Liu M."/>
            <person name="Djordjevic S.P."/>
            <person name="Bogema D.R."/>
            <person name="Jenkins C."/>
        </authorList>
    </citation>
    <scope>NUCLEOTIDE SEQUENCE</scope>
    <source>
        <strain evidence="8">Goon Nure</strain>
    </source>
</reference>
<dbReference type="EMBL" id="CP056072">
    <property type="protein sequence ID" value="UVC50130.1"/>
    <property type="molecule type" value="Genomic_DNA"/>
</dbReference>
<evidence type="ECO:0000313" key="9">
    <source>
        <dbReference type="Proteomes" id="UP000244811"/>
    </source>
</evidence>
<gene>
    <name evidence="8" type="ORF">MACK_003999</name>
</gene>
<evidence type="ECO:0000313" key="8">
    <source>
        <dbReference type="EMBL" id="UVC50130.1"/>
    </source>
</evidence>
<comment type="subcellular location">
    <subcellularLocation>
        <location evidence="1">Endoplasmic reticulum membrane</location>
        <topology evidence="1">Multi-pass membrane protein</topology>
    </subcellularLocation>
</comment>
<dbReference type="InterPro" id="IPR029008">
    <property type="entry name" value="EMC6-like"/>
</dbReference>